<gene>
    <name evidence="1" type="ORF">V1478_009683</name>
</gene>
<keyword evidence="2" id="KW-1185">Reference proteome</keyword>
<dbReference type="AlphaFoldDB" id="A0ABD2AQN1"/>
<reference evidence="1 2" key="1">
    <citation type="journal article" date="2024" name="Ann. Entomol. Soc. Am.">
        <title>Genomic analyses of the southern and eastern yellowjacket wasps (Hymenoptera: Vespidae) reveal evolutionary signatures of social life.</title>
        <authorList>
            <person name="Catto M.A."/>
            <person name="Caine P.B."/>
            <person name="Orr S.E."/>
            <person name="Hunt B.G."/>
            <person name="Goodisman M.A.D."/>
        </authorList>
    </citation>
    <scope>NUCLEOTIDE SEQUENCE [LARGE SCALE GENOMIC DNA]</scope>
    <source>
        <strain evidence="1">233</strain>
        <tissue evidence="1">Head and thorax</tissue>
    </source>
</reference>
<dbReference type="Proteomes" id="UP001607302">
    <property type="component" value="Unassembled WGS sequence"/>
</dbReference>
<protein>
    <submittedName>
        <fullName evidence="1">Uncharacterized protein</fullName>
    </submittedName>
</protein>
<sequence length="150" mass="16628">MGIWVGLELWMGVEVELEWVRIGVGWNWELEWGCSDISDSSTSSSNSVVIMLVAITPPAIPIPAAPIPTVVVDILIASTKQGTILGGPIHRPPQPSENLFGLRIFYVSEENPPNYASRHVNIDSTVTSCFSAYREVGQFLRQEKRNEFKS</sequence>
<name>A0ABD2AQN1_VESSQ</name>
<evidence type="ECO:0000313" key="2">
    <source>
        <dbReference type="Proteomes" id="UP001607302"/>
    </source>
</evidence>
<evidence type="ECO:0000313" key="1">
    <source>
        <dbReference type="EMBL" id="KAL2722820.1"/>
    </source>
</evidence>
<organism evidence="1 2">
    <name type="scientific">Vespula squamosa</name>
    <name type="common">Southern yellow jacket</name>
    <name type="synonym">Wasp</name>
    <dbReference type="NCBI Taxonomy" id="30214"/>
    <lineage>
        <taxon>Eukaryota</taxon>
        <taxon>Metazoa</taxon>
        <taxon>Ecdysozoa</taxon>
        <taxon>Arthropoda</taxon>
        <taxon>Hexapoda</taxon>
        <taxon>Insecta</taxon>
        <taxon>Pterygota</taxon>
        <taxon>Neoptera</taxon>
        <taxon>Endopterygota</taxon>
        <taxon>Hymenoptera</taxon>
        <taxon>Apocrita</taxon>
        <taxon>Aculeata</taxon>
        <taxon>Vespoidea</taxon>
        <taxon>Vespidae</taxon>
        <taxon>Vespinae</taxon>
        <taxon>Vespula</taxon>
    </lineage>
</organism>
<dbReference type="EMBL" id="JAUDFV010000141">
    <property type="protein sequence ID" value="KAL2722820.1"/>
    <property type="molecule type" value="Genomic_DNA"/>
</dbReference>
<proteinExistence type="predicted"/>
<accession>A0ABD2AQN1</accession>
<comment type="caution">
    <text evidence="1">The sequence shown here is derived from an EMBL/GenBank/DDBJ whole genome shotgun (WGS) entry which is preliminary data.</text>
</comment>